<dbReference type="PANTHER" id="PTHR31272">
    <property type="entry name" value="CYTOCHROME C-TYPE BIOGENESIS PROTEIN HI_1454-RELATED"/>
    <property type="match status" value="1"/>
</dbReference>
<feature type="transmembrane region" description="Helical" evidence="1">
    <location>
        <begin position="6"/>
        <end position="32"/>
    </location>
</feature>
<dbReference type="OrthoDB" id="5244297at2"/>
<feature type="transmembrane region" description="Helical" evidence="1">
    <location>
        <begin position="85"/>
        <end position="105"/>
    </location>
</feature>
<dbReference type="AlphaFoldDB" id="A0A1A8Z426"/>
<keyword evidence="1" id="KW-1133">Transmembrane helix</keyword>
<dbReference type="PATRIC" id="fig|299146.4.peg.424"/>
<proteinExistence type="predicted"/>
<organism evidence="2 3">
    <name type="scientific">Micromonospora narathiwatensis</name>
    <dbReference type="NCBI Taxonomy" id="299146"/>
    <lineage>
        <taxon>Bacteria</taxon>
        <taxon>Bacillati</taxon>
        <taxon>Actinomycetota</taxon>
        <taxon>Actinomycetes</taxon>
        <taxon>Micromonosporales</taxon>
        <taxon>Micromonosporaceae</taxon>
        <taxon>Micromonospora</taxon>
    </lineage>
</organism>
<sequence>MPDAPYGLAVAAGLLAAVNPCGFALLPAYLSVLVLGDGPAAARGPLAPVGRALALTGAMTAGFVAVFGAFGLLAGPVADAVAHRLPWVSVLIGAALVLAGGWLLAGRQLPAVTSRPAAGPAVQARFGSMALFGVAYAVASLGCTVGPFLAVVVAGFRAGSAAAGIGLFVAYALGMGMAVGAAALAVALARESLVRRTRRAAPLLGRLAGLLLVLTGGYVAWYGWYEVRLFAGGDADDPVVAAAGRAQGAVSGWLAGLGPWAVAGVVAALLGAAVAGTLVRRRATAARADAEAGVEATPVRGSQSRDVDAT</sequence>
<dbReference type="EMBL" id="LT594324">
    <property type="protein sequence ID" value="SBT38538.1"/>
    <property type="molecule type" value="Genomic_DNA"/>
</dbReference>
<feature type="transmembrane region" description="Helical" evidence="1">
    <location>
        <begin position="260"/>
        <end position="279"/>
    </location>
</feature>
<accession>A0A1A8Z426</accession>
<name>A0A1A8Z426_9ACTN</name>
<dbReference type="Proteomes" id="UP000198765">
    <property type="component" value="Chromosome I"/>
</dbReference>
<keyword evidence="1" id="KW-0472">Membrane</keyword>
<dbReference type="PANTHER" id="PTHR31272:SF4">
    <property type="entry name" value="CYTOCHROME C-TYPE BIOGENESIS PROTEIN HI_1454-RELATED"/>
    <property type="match status" value="1"/>
</dbReference>
<keyword evidence="1" id="KW-0812">Transmembrane</keyword>
<evidence type="ECO:0000313" key="2">
    <source>
        <dbReference type="EMBL" id="SBT38538.1"/>
    </source>
</evidence>
<feature type="transmembrane region" description="Helical" evidence="1">
    <location>
        <begin position="126"/>
        <end position="156"/>
    </location>
</feature>
<feature type="transmembrane region" description="Helical" evidence="1">
    <location>
        <begin position="52"/>
        <end position="73"/>
    </location>
</feature>
<keyword evidence="3" id="KW-1185">Reference proteome</keyword>
<feature type="transmembrane region" description="Helical" evidence="1">
    <location>
        <begin position="168"/>
        <end position="189"/>
    </location>
</feature>
<protein>
    <submittedName>
        <fullName evidence="2">Cytochrome c biogenesis protein CcdA</fullName>
    </submittedName>
</protein>
<dbReference type="RefSeq" id="WP_091191117.1">
    <property type="nucleotide sequence ID" value="NZ_LT594324.1"/>
</dbReference>
<evidence type="ECO:0000256" key="1">
    <source>
        <dbReference type="SAM" id="Phobius"/>
    </source>
</evidence>
<evidence type="ECO:0000313" key="3">
    <source>
        <dbReference type="Proteomes" id="UP000198765"/>
    </source>
</evidence>
<feature type="transmembrane region" description="Helical" evidence="1">
    <location>
        <begin position="201"/>
        <end position="224"/>
    </location>
</feature>
<gene>
    <name evidence="2" type="ORF">GA0070621_0421</name>
</gene>
<reference evidence="2 3" key="1">
    <citation type="submission" date="2016-06" db="EMBL/GenBank/DDBJ databases">
        <authorList>
            <person name="Kjaerup R.B."/>
            <person name="Dalgaard T.S."/>
            <person name="Juul-Madsen H.R."/>
        </authorList>
    </citation>
    <scope>NUCLEOTIDE SEQUENCE [LARGE SCALE GENOMIC DNA]</scope>
    <source>
        <strain evidence="2 3">DSM 45248</strain>
    </source>
</reference>
<dbReference type="InterPro" id="IPR051790">
    <property type="entry name" value="Cytochrome_c-biogenesis_DsbD"/>
</dbReference>